<evidence type="ECO:0000256" key="1">
    <source>
        <dbReference type="ARBA" id="ARBA00006484"/>
    </source>
</evidence>
<evidence type="ECO:0000313" key="4">
    <source>
        <dbReference type="EMBL" id="KAL0247149.1"/>
    </source>
</evidence>
<keyword evidence="5" id="KW-1185">Reference proteome</keyword>
<gene>
    <name evidence="4" type="ORF">I308_104184</name>
</gene>
<reference evidence="5" key="1">
    <citation type="submission" date="2015-01" db="EMBL/GenBank/DDBJ databases">
        <title>The Genome Sequence of Cryptococcus gattii MMRL2647.</title>
        <authorList>
            <consortium name="The Broad Institute Genomics Platform"/>
            <person name="Cuomo C."/>
            <person name="Litvintseva A."/>
            <person name="Chen Y."/>
            <person name="Heitman J."/>
            <person name="Sun S."/>
            <person name="Springer D."/>
            <person name="Dromer F."/>
            <person name="Young S."/>
            <person name="Zeng Q."/>
            <person name="Gargeya S."/>
            <person name="Abouelleil A."/>
            <person name="Alvarado L."/>
            <person name="Chapman S.B."/>
            <person name="Gainer-Dewar J."/>
            <person name="Goldberg J."/>
            <person name="Griggs A."/>
            <person name="Gujja S."/>
            <person name="Hansen M."/>
            <person name="Howarth C."/>
            <person name="Imamovic A."/>
            <person name="Larimer J."/>
            <person name="Murphy C."/>
            <person name="Naylor J."/>
            <person name="Pearson M."/>
            <person name="Priest M."/>
            <person name="Roberts A."/>
            <person name="Saif S."/>
            <person name="Shea T."/>
            <person name="Sykes S."/>
            <person name="Wortman J."/>
            <person name="Nusbaum C."/>
            <person name="Birren B."/>
        </authorList>
    </citation>
    <scope>NUCLEOTIDE SEQUENCE [LARGE SCALE GENOMIC DNA]</scope>
    <source>
        <strain evidence="5">IND107</strain>
    </source>
</reference>
<accession>A0ABR3BS43</accession>
<dbReference type="RefSeq" id="XP_066613110.1">
    <property type="nucleotide sequence ID" value="XM_066758662.1"/>
</dbReference>
<dbReference type="PANTHER" id="PTHR42879:SF2">
    <property type="entry name" value="3-OXOACYL-[ACYL-CARRIER-PROTEIN] REDUCTASE FABG"/>
    <property type="match status" value="1"/>
</dbReference>
<dbReference type="GeneID" id="91991040"/>
<reference evidence="4 5" key="2">
    <citation type="submission" date="2024-01" db="EMBL/GenBank/DDBJ databases">
        <title>Comparative genomics of Cryptococcus and Kwoniella reveals pathogenesis evolution and contrasting modes of karyotype evolution via chromosome fusion or intercentromeric recombination.</title>
        <authorList>
            <person name="Coelho M.A."/>
            <person name="David-Palma M."/>
            <person name="Shea T."/>
            <person name="Bowers K."/>
            <person name="Mcginley-Smith S."/>
            <person name="Mohammad A.W."/>
            <person name="Gnirke A."/>
            <person name="Yurkov A.M."/>
            <person name="Nowrousian M."/>
            <person name="Sun S."/>
            <person name="Cuomo C.A."/>
            <person name="Heitman J."/>
        </authorList>
    </citation>
    <scope>NUCLEOTIDE SEQUENCE [LARGE SCALE GENOMIC DNA]</scope>
    <source>
        <strain evidence="4 5">IND107</strain>
    </source>
</reference>
<proteinExistence type="inferred from homology"/>
<dbReference type="EMBL" id="ATAM02000007">
    <property type="protein sequence ID" value="KAL0247149.1"/>
    <property type="molecule type" value="Genomic_DNA"/>
</dbReference>
<evidence type="ECO:0000313" key="5">
    <source>
        <dbReference type="Proteomes" id="UP000054399"/>
    </source>
</evidence>
<sequence length="105" mass="11568">MPRLNDPVGLEEQLWSIEDSDFANMTAIHCAGPYFLAVKCIPLFRNSDNPSRATEEAIPARRAGKWEEISGAVLMLASPAGTYFNEAELAIDGGWRLWASAKDVK</sequence>
<comment type="caution">
    <text evidence="4">The sequence shown here is derived from an EMBL/GenBank/DDBJ whole genome shotgun (WGS) entry which is preliminary data.</text>
</comment>
<dbReference type="PANTHER" id="PTHR42879">
    <property type="entry name" value="3-OXOACYL-(ACYL-CARRIER-PROTEIN) REDUCTASE"/>
    <property type="match status" value="1"/>
</dbReference>
<dbReference type="InterPro" id="IPR036291">
    <property type="entry name" value="NAD(P)-bd_dom_sf"/>
</dbReference>
<dbReference type="SUPFAM" id="SSF51735">
    <property type="entry name" value="NAD(P)-binding Rossmann-fold domains"/>
    <property type="match status" value="1"/>
</dbReference>
<organism evidence="4 5">
    <name type="scientific">Cryptococcus tetragattii IND107</name>
    <dbReference type="NCBI Taxonomy" id="1296105"/>
    <lineage>
        <taxon>Eukaryota</taxon>
        <taxon>Fungi</taxon>
        <taxon>Dikarya</taxon>
        <taxon>Basidiomycota</taxon>
        <taxon>Agaricomycotina</taxon>
        <taxon>Tremellomycetes</taxon>
        <taxon>Tremellales</taxon>
        <taxon>Cryptococcaceae</taxon>
        <taxon>Cryptococcus</taxon>
        <taxon>Cryptococcus gattii species complex</taxon>
    </lineage>
</organism>
<name>A0ABR3BS43_9TREE</name>
<dbReference type="Proteomes" id="UP000054399">
    <property type="component" value="Unassembled WGS sequence"/>
</dbReference>
<dbReference type="Gene3D" id="3.40.50.720">
    <property type="entry name" value="NAD(P)-binding Rossmann-like Domain"/>
    <property type="match status" value="1"/>
</dbReference>
<comment type="similarity">
    <text evidence="1">Belongs to the short-chain dehydrogenases/reductases (SDR) family.</text>
</comment>
<evidence type="ECO:0000256" key="3">
    <source>
        <dbReference type="ARBA" id="ARBA00048508"/>
    </source>
</evidence>
<dbReference type="InterPro" id="IPR050259">
    <property type="entry name" value="SDR"/>
</dbReference>
<protein>
    <recommendedName>
        <fullName evidence="2">3-oxoacyl-[acyl-carrier-protein] reductase</fullName>
        <ecNumber evidence="2">1.1.1.100</ecNumber>
    </recommendedName>
</protein>
<dbReference type="EC" id="1.1.1.100" evidence="2"/>
<comment type="catalytic activity">
    <reaction evidence="3">
        <text>a (3R)-hydroxyacyl-[ACP] + NADP(+) = a 3-oxoacyl-[ACP] + NADPH + H(+)</text>
        <dbReference type="Rhea" id="RHEA:17397"/>
        <dbReference type="Rhea" id="RHEA-COMP:9916"/>
        <dbReference type="Rhea" id="RHEA-COMP:9945"/>
        <dbReference type="ChEBI" id="CHEBI:15378"/>
        <dbReference type="ChEBI" id="CHEBI:57783"/>
        <dbReference type="ChEBI" id="CHEBI:58349"/>
        <dbReference type="ChEBI" id="CHEBI:78776"/>
        <dbReference type="ChEBI" id="CHEBI:78827"/>
        <dbReference type="EC" id="1.1.1.100"/>
    </reaction>
</comment>
<evidence type="ECO:0000256" key="2">
    <source>
        <dbReference type="ARBA" id="ARBA00012948"/>
    </source>
</evidence>